<evidence type="ECO:0000256" key="3">
    <source>
        <dbReference type="ARBA" id="ARBA00022676"/>
    </source>
</evidence>
<evidence type="ECO:0000259" key="10">
    <source>
        <dbReference type="Pfam" id="PF00535"/>
    </source>
</evidence>
<dbReference type="InterPro" id="IPR001173">
    <property type="entry name" value="Glyco_trans_2-like"/>
</dbReference>
<dbReference type="Pfam" id="PF00535">
    <property type="entry name" value="Glycos_transf_2"/>
    <property type="match status" value="1"/>
</dbReference>
<dbReference type="SUPFAM" id="SSF53448">
    <property type="entry name" value="Nucleotide-diphospho-sugar transferases"/>
    <property type="match status" value="1"/>
</dbReference>
<reference evidence="12" key="1">
    <citation type="submission" date="2016-10" db="EMBL/GenBank/DDBJ databases">
        <authorList>
            <person name="Varghese N."/>
            <person name="Submissions S."/>
        </authorList>
    </citation>
    <scope>NUCLEOTIDE SEQUENCE [LARGE SCALE GENOMIC DNA]</scope>
    <source>
        <strain evidence="12">P18</strain>
    </source>
</reference>
<proteinExistence type="inferred from homology"/>
<evidence type="ECO:0000256" key="7">
    <source>
        <dbReference type="ARBA" id="ARBA00023136"/>
    </source>
</evidence>
<dbReference type="InterPro" id="IPR050256">
    <property type="entry name" value="Glycosyltransferase_2"/>
</dbReference>
<gene>
    <name evidence="11" type="ORF">SAMN04487928_1013</name>
</gene>
<evidence type="ECO:0000256" key="9">
    <source>
        <dbReference type="SAM" id="Phobius"/>
    </source>
</evidence>
<dbReference type="OrthoDB" id="9807778at2"/>
<evidence type="ECO:0000256" key="5">
    <source>
        <dbReference type="ARBA" id="ARBA00022692"/>
    </source>
</evidence>
<comment type="subcellular location">
    <subcellularLocation>
        <location evidence="1">Cell membrane</location>
        <topology evidence="1">Multi-pass membrane protein</topology>
    </subcellularLocation>
</comment>
<keyword evidence="12" id="KW-1185">Reference proteome</keyword>
<organism evidence="11 12">
    <name type="scientific">Butyrivibrio proteoclasticus</name>
    <dbReference type="NCBI Taxonomy" id="43305"/>
    <lineage>
        <taxon>Bacteria</taxon>
        <taxon>Bacillati</taxon>
        <taxon>Bacillota</taxon>
        <taxon>Clostridia</taxon>
        <taxon>Lachnospirales</taxon>
        <taxon>Lachnospiraceae</taxon>
        <taxon>Butyrivibrio</taxon>
    </lineage>
</organism>
<dbReference type="GO" id="GO:0005886">
    <property type="term" value="C:plasma membrane"/>
    <property type="evidence" value="ECO:0007669"/>
    <property type="project" value="UniProtKB-SubCell"/>
</dbReference>
<accession>A0A1I5PH97</accession>
<dbReference type="CDD" id="cd04187">
    <property type="entry name" value="DPM1_like_bac"/>
    <property type="match status" value="1"/>
</dbReference>
<sequence>MRLLSVIVPCYNEEENIADFYNEVLKNEAYFKGHDVDFEFIYVNDGSKDKTVEKVKELAAKDERVHLINFSRNFGKEPAMYAGLEKSKGDYVAIMDCDLQDPPALLPQMYEAIVNEGYDSVATRRVDRKGEPPIRSFFARMFYRLINKVSKTEIVDGARDYRLMTRQFVNAILSMKEYNRFSKGIFGWVGFKNKWIEFENIERMKGETKWSFWKLFVYALDGIVAFSTVPLAFASLIGVLFCVLAFFFIIFTIVRKSLYGDPTSGWPSLVCIILLVSGVQLFCIGIVGQYLSKTYLEVKKRPLYIVKEEI</sequence>
<keyword evidence="4 11" id="KW-0808">Transferase</keyword>
<feature type="transmembrane region" description="Helical" evidence="9">
    <location>
        <begin position="235"/>
        <end position="254"/>
    </location>
</feature>
<keyword evidence="5 9" id="KW-0812">Transmembrane</keyword>
<dbReference type="AlphaFoldDB" id="A0A1I5PH97"/>
<keyword evidence="2" id="KW-1003">Cell membrane</keyword>
<dbReference type="FunFam" id="3.90.550.10:FF:000079">
    <property type="entry name" value="Probable glycosyl transferase"/>
    <property type="match status" value="1"/>
</dbReference>
<evidence type="ECO:0000313" key="11">
    <source>
        <dbReference type="EMBL" id="SFP33413.1"/>
    </source>
</evidence>
<dbReference type="PANTHER" id="PTHR48090">
    <property type="entry name" value="UNDECAPRENYL-PHOSPHATE 4-DEOXY-4-FORMAMIDO-L-ARABINOSE TRANSFERASE-RELATED"/>
    <property type="match status" value="1"/>
</dbReference>
<dbReference type="InterPro" id="IPR029044">
    <property type="entry name" value="Nucleotide-diphossugar_trans"/>
</dbReference>
<evidence type="ECO:0000256" key="2">
    <source>
        <dbReference type="ARBA" id="ARBA00022475"/>
    </source>
</evidence>
<dbReference type="RefSeq" id="WP_074882649.1">
    <property type="nucleotide sequence ID" value="NZ_FOXO01000001.1"/>
</dbReference>
<dbReference type="Gene3D" id="3.90.550.10">
    <property type="entry name" value="Spore Coat Polysaccharide Biosynthesis Protein SpsA, Chain A"/>
    <property type="match status" value="1"/>
</dbReference>
<keyword evidence="7 9" id="KW-0472">Membrane</keyword>
<evidence type="ECO:0000313" key="12">
    <source>
        <dbReference type="Proteomes" id="UP000182624"/>
    </source>
</evidence>
<dbReference type="PANTHER" id="PTHR48090:SF8">
    <property type="entry name" value="GLYCOSYLTRANSFERASE CSBB-RELATED"/>
    <property type="match status" value="1"/>
</dbReference>
<dbReference type="GO" id="GO:0016757">
    <property type="term" value="F:glycosyltransferase activity"/>
    <property type="evidence" value="ECO:0007669"/>
    <property type="project" value="UniProtKB-KW"/>
</dbReference>
<dbReference type="Proteomes" id="UP000182624">
    <property type="component" value="Unassembled WGS sequence"/>
</dbReference>
<keyword evidence="6 9" id="KW-1133">Transmembrane helix</keyword>
<dbReference type="EMBL" id="FOXO01000001">
    <property type="protein sequence ID" value="SFP33413.1"/>
    <property type="molecule type" value="Genomic_DNA"/>
</dbReference>
<protein>
    <submittedName>
        <fullName evidence="11">Glycosyltransferase involved in cell wall bisynthesis</fullName>
    </submittedName>
</protein>
<name>A0A1I5PH97_9FIRM</name>
<evidence type="ECO:0000256" key="6">
    <source>
        <dbReference type="ARBA" id="ARBA00022989"/>
    </source>
</evidence>
<evidence type="ECO:0000256" key="8">
    <source>
        <dbReference type="ARBA" id="ARBA00038152"/>
    </source>
</evidence>
<keyword evidence="3" id="KW-0328">Glycosyltransferase</keyword>
<comment type="similarity">
    <text evidence="8">Belongs to the glycosyltransferase 2 family. GtrB subfamily.</text>
</comment>
<evidence type="ECO:0000256" key="4">
    <source>
        <dbReference type="ARBA" id="ARBA00022679"/>
    </source>
</evidence>
<feature type="transmembrane region" description="Helical" evidence="9">
    <location>
        <begin position="266"/>
        <end position="291"/>
    </location>
</feature>
<feature type="domain" description="Glycosyltransferase 2-like" evidence="10">
    <location>
        <begin position="5"/>
        <end position="170"/>
    </location>
</feature>
<evidence type="ECO:0000256" key="1">
    <source>
        <dbReference type="ARBA" id="ARBA00004651"/>
    </source>
</evidence>